<evidence type="ECO:0000256" key="5">
    <source>
        <dbReference type="SAM" id="Phobius"/>
    </source>
</evidence>
<accession>A0A2G9U685</accession>
<name>A0A2G9U685_TELCI</name>
<reference evidence="6 7" key="1">
    <citation type="submission" date="2015-09" db="EMBL/GenBank/DDBJ databases">
        <title>Draft genome of the parasitic nematode Teladorsagia circumcincta isolate WARC Sus (inbred).</title>
        <authorList>
            <person name="Mitreva M."/>
        </authorList>
    </citation>
    <scope>NUCLEOTIDE SEQUENCE [LARGE SCALE GENOMIC DNA]</scope>
    <source>
        <strain evidence="6 7">S</strain>
    </source>
</reference>
<keyword evidence="3 5" id="KW-1133">Transmembrane helix</keyword>
<gene>
    <name evidence="6" type="ORF">TELCIR_13132</name>
</gene>
<feature type="transmembrane region" description="Helical" evidence="5">
    <location>
        <begin position="42"/>
        <end position="64"/>
    </location>
</feature>
<sequence>MVKEHIWRSIHQGERLSRTLGLKRPLVIREGLAKTSIHPNMILLTFTFLHMGLLVSFFLGIYPTTLSFTASLAKDVYIVALYSCSAGLAEVFVRRVVHCAIPVAIYDCDNLDDSALDESGDRLHMFRDSDQKDEYIR</sequence>
<evidence type="ECO:0000256" key="4">
    <source>
        <dbReference type="ARBA" id="ARBA00023136"/>
    </source>
</evidence>
<keyword evidence="2 5" id="KW-0812">Transmembrane</keyword>
<dbReference type="PANTHER" id="PTHR23294">
    <property type="entry name" value="ET TRANSLATION PRODUCT-RELATED"/>
    <property type="match status" value="1"/>
</dbReference>
<dbReference type="GO" id="GO:0016020">
    <property type="term" value="C:membrane"/>
    <property type="evidence" value="ECO:0007669"/>
    <property type="project" value="UniProtKB-SubCell"/>
</dbReference>
<dbReference type="Pfam" id="PF05978">
    <property type="entry name" value="UNC-93"/>
    <property type="match status" value="1"/>
</dbReference>
<evidence type="ECO:0000256" key="3">
    <source>
        <dbReference type="ARBA" id="ARBA00022989"/>
    </source>
</evidence>
<comment type="subcellular location">
    <subcellularLocation>
        <location evidence="1">Membrane</location>
        <topology evidence="1">Multi-pass membrane protein</topology>
    </subcellularLocation>
</comment>
<protein>
    <submittedName>
        <fullName evidence="6">Uncharacterized protein</fullName>
    </submittedName>
</protein>
<organism evidence="6 7">
    <name type="scientific">Teladorsagia circumcincta</name>
    <name type="common">Brown stomach worm</name>
    <name type="synonym">Ostertagia circumcincta</name>
    <dbReference type="NCBI Taxonomy" id="45464"/>
    <lineage>
        <taxon>Eukaryota</taxon>
        <taxon>Metazoa</taxon>
        <taxon>Ecdysozoa</taxon>
        <taxon>Nematoda</taxon>
        <taxon>Chromadorea</taxon>
        <taxon>Rhabditida</taxon>
        <taxon>Rhabditina</taxon>
        <taxon>Rhabditomorpha</taxon>
        <taxon>Strongyloidea</taxon>
        <taxon>Trichostrongylidae</taxon>
        <taxon>Teladorsagia</taxon>
    </lineage>
</organism>
<evidence type="ECO:0000256" key="2">
    <source>
        <dbReference type="ARBA" id="ARBA00022692"/>
    </source>
</evidence>
<dbReference type="InterPro" id="IPR010291">
    <property type="entry name" value="Ion_channel_UNC-93"/>
</dbReference>
<evidence type="ECO:0000313" key="7">
    <source>
        <dbReference type="Proteomes" id="UP000230423"/>
    </source>
</evidence>
<proteinExistence type="predicted"/>
<dbReference type="EMBL" id="KZ349196">
    <property type="protein sequence ID" value="PIO65212.1"/>
    <property type="molecule type" value="Genomic_DNA"/>
</dbReference>
<dbReference type="InterPro" id="IPR051617">
    <property type="entry name" value="UNC-93-like_regulator"/>
</dbReference>
<dbReference type="OrthoDB" id="196103at2759"/>
<evidence type="ECO:0000256" key="1">
    <source>
        <dbReference type="ARBA" id="ARBA00004141"/>
    </source>
</evidence>
<evidence type="ECO:0000313" key="6">
    <source>
        <dbReference type="EMBL" id="PIO65212.1"/>
    </source>
</evidence>
<keyword evidence="4 5" id="KW-0472">Membrane</keyword>
<dbReference type="AlphaFoldDB" id="A0A2G9U685"/>
<dbReference type="Proteomes" id="UP000230423">
    <property type="component" value="Unassembled WGS sequence"/>
</dbReference>
<dbReference type="PANTHER" id="PTHR23294:SF12">
    <property type="entry name" value="ADP,ATP CARRIER PROTEIN"/>
    <property type="match status" value="1"/>
</dbReference>
<keyword evidence="7" id="KW-1185">Reference proteome</keyword>
<feature type="transmembrane region" description="Helical" evidence="5">
    <location>
        <begin position="76"/>
        <end position="93"/>
    </location>
</feature>